<organism evidence="1 2">
    <name type="scientific">Penicillium nordicum</name>
    <dbReference type="NCBI Taxonomy" id="229535"/>
    <lineage>
        <taxon>Eukaryota</taxon>
        <taxon>Fungi</taxon>
        <taxon>Dikarya</taxon>
        <taxon>Ascomycota</taxon>
        <taxon>Pezizomycotina</taxon>
        <taxon>Eurotiomycetes</taxon>
        <taxon>Eurotiomycetidae</taxon>
        <taxon>Eurotiales</taxon>
        <taxon>Aspergillaceae</taxon>
        <taxon>Penicillium</taxon>
    </lineage>
</organism>
<name>A0A0M9WIQ8_9EURO</name>
<evidence type="ECO:0000313" key="2">
    <source>
        <dbReference type="Proteomes" id="UP000037696"/>
    </source>
</evidence>
<gene>
    <name evidence="1" type="ORF">ACN38_g2670</name>
</gene>
<accession>A0A0M9WIQ8</accession>
<feature type="non-terminal residue" evidence="1">
    <location>
        <position position="1"/>
    </location>
</feature>
<evidence type="ECO:0000313" key="1">
    <source>
        <dbReference type="EMBL" id="KOS46413.1"/>
    </source>
</evidence>
<sequence length="14" mass="1666">SLDGFSRIYNPLHF</sequence>
<dbReference type="EMBL" id="LHQQ01000029">
    <property type="protein sequence ID" value="KOS46413.1"/>
    <property type="molecule type" value="Genomic_DNA"/>
</dbReference>
<comment type="caution">
    <text evidence="1">The sequence shown here is derived from an EMBL/GenBank/DDBJ whole genome shotgun (WGS) entry which is preliminary data.</text>
</comment>
<proteinExistence type="predicted"/>
<reference evidence="1 2" key="1">
    <citation type="submission" date="2015-08" db="EMBL/GenBank/DDBJ databases">
        <title>Genome sequencing of Penicillium nordicum.</title>
        <authorList>
            <person name="Nguyen H.D."/>
            <person name="Seifert K.A."/>
        </authorList>
    </citation>
    <scope>NUCLEOTIDE SEQUENCE [LARGE SCALE GENOMIC DNA]</scope>
    <source>
        <strain evidence="1 2">DAOMC 185683</strain>
    </source>
</reference>
<keyword evidence="2" id="KW-1185">Reference proteome</keyword>
<dbReference type="Proteomes" id="UP000037696">
    <property type="component" value="Unassembled WGS sequence"/>
</dbReference>
<protein>
    <submittedName>
        <fullName evidence="1">Uncharacterized protein</fullName>
    </submittedName>
</protein>